<keyword evidence="3" id="KW-0238">DNA-binding</keyword>
<dbReference type="InterPro" id="IPR005119">
    <property type="entry name" value="LysR_subst-bd"/>
</dbReference>
<dbReference type="Pfam" id="PF00126">
    <property type="entry name" value="HTH_1"/>
    <property type="match status" value="1"/>
</dbReference>
<dbReference type="PROSITE" id="PS50931">
    <property type="entry name" value="HTH_LYSR"/>
    <property type="match status" value="1"/>
</dbReference>
<dbReference type="GO" id="GO:0003677">
    <property type="term" value="F:DNA binding"/>
    <property type="evidence" value="ECO:0007669"/>
    <property type="project" value="UniProtKB-KW"/>
</dbReference>
<dbReference type="FunFam" id="1.10.10.10:FF:000001">
    <property type="entry name" value="LysR family transcriptional regulator"/>
    <property type="match status" value="1"/>
</dbReference>
<dbReference type="PANTHER" id="PTHR30346:SF29">
    <property type="entry name" value="LYSR SUBSTRATE-BINDING"/>
    <property type="match status" value="1"/>
</dbReference>
<dbReference type="AlphaFoldDB" id="A0A8J3YRG9"/>
<dbReference type="RefSeq" id="WP_203903549.1">
    <property type="nucleotide sequence ID" value="NZ_BOPF01000033.1"/>
</dbReference>
<dbReference type="PANTHER" id="PTHR30346">
    <property type="entry name" value="TRANSCRIPTIONAL DUAL REGULATOR HCAR-RELATED"/>
    <property type="match status" value="1"/>
</dbReference>
<protein>
    <submittedName>
        <fullName evidence="6">LysR family transcriptional regulator</fullName>
    </submittedName>
</protein>
<keyword evidence="2" id="KW-0805">Transcription regulation</keyword>
<organism evidence="6 7">
    <name type="scientific">Virgisporangium aliadipatigenens</name>
    <dbReference type="NCBI Taxonomy" id="741659"/>
    <lineage>
        <taxon>Bacteria</taxon>
        <taxon>Bacillati</taxon>
        <taxon>Actinomycetota</taxon>
        <taxon>Actinomycetes</taxon>
        <taxon>Micromonosporales</taxon>
        <taxon>Micromonosporaceae</taxon>
        <taxon>Virgisporangium</taxon>
    </lineage>
</organism>
<dbReference type="InterPro" id="IPR036390">
    <property type="entry name" value="WH_DNA-bd_sf"/>
</dbReference>
<dbReference type="Pfam" id="PF03466">
    <property type="entry name" value="LysR_substrate"/>
    <property type="match status" value="1"/>
</dbReference>
<evidence type="ECO:0000313" key="6">
    <source>
        <dbReference type="EMBL" id="GIJ50101.1"/>
    </source>
</evidence>
<dbReference type="SUPFAM" id="SSF46785">
    <property type="entry name" value="Winged helix' DNA-binding domain"/>
    <property type="match status" value="1"/>
</dbReference>
<dbReference type="EMBL" id="BOPF01000033">
    <property type="protein sequence ID" value="GIJ50101.1"/>
    <property type="molecule type" value="Genomic_DNA"/>
</dbReference>
<sequence>MLDVTRLRVLAAVARLGSVTAAARELRYAQPSVSHHLARLEAETGTRLVQRVGRGIRLTEAGRVLAARAEEILGRLDAAAEELAAHAGLRAGRVRLAAFPSALGTFVPRAASSFVSAHPEVDIELVDAEPPEAVTLLRTGEVEVALLFDYAAAETDGLRRVPLLREPLHLVTRDGGDLRSHAESPWIAGCERCRAQLIRLCAEAGFTPRIAYTTDDYVAVQSLVAAGLGVTVLPELAIAAHRHPRVRTDPIPGAERTVVAAVYGDPPDPPATAALLRYLTAATAPGS</sequence>
<dbReference type="GO" id="GO:0003700">
    <property type="term" value="F:DNA-binding transcription factor activity"/>
    <property type="evidence" value="ECO:0007669"/>
    <property type="project" value="InterPro"/>
</dbReference>
<name>A0A8J3YRG9_9ACTN</name>
<dbReference type="Proteomes" id="UP000619260">
    <property type="component" value="Unassembled WGS sequence"/>
</dbReference>
<comment type="caution">
    <text evidence="6">The sequence shown here is derived from an EMBL/GenBank/DDBJ whole genome shotgun (WGS) entry which is preliminary data.</text>
</comment>
<dbReference type="Gene3D" id="1.10.10.10">
    <property type="entry name" value="Winged helix-like DNA-binding domain superfamily/Winged helix DNA-binding domain"/>
    <property type="match status" value="1"/>
</dbReference>
<evidence type="ECO:0000313" key="7">
    <source>
        <dbReference type="Proteomes" id="UP000619260"/>
    </source>
</evidence>
<proteinExistence type="inferred from homology"/>
<reference evidence="6" key="1">
    <citation type="submission" date="2021-01" db="EMBL/GenBank/DDBJ databases">
        <title>Whole genome shotgun sequence of Virgisporangium aliadipatigenens NBRC 105644.</title>
        <authorList>
            <person name="Komaki H."/>
            <person name="Tamura T."/>
        </authorList>
    </citation>
    <scope>NUCLEOTIDE SEQUENCE</scope>
    <source>
        <strain evidence="6">NBRC 105644</strain>
    </source>
</reference>
<dbReference type="SUPFAM" id="SSF53850">
    <property type="entry name" value="Periplasmic binding protein-like II"/>
    <property type="match status" value="1"/>
</dbReference>
<evidence type="ECO:0000259" key="5">
    <source>
        <dbReference type="PROSITE" id="PS50931"/>
    </source>
</evidence>
<dbReference type="CDD" id="cd08423">
    <property type="entry name" value="PBP2_LTTR_like_6"/>
    <property type="match status" value="1"/>
</dbReference>
<dbReference type="PRINTS" id="PR00039">
    <property type="entry name" value="HTHLYSR"/>
</dbReference>
<evidence type="ECO:0000256" key="2">
    <source>
        <dbReference type="ARBA" id="ARBA00023015"/>
    </source>
</evidence>
<accession>A0A8J3YRG9</accession>
<feature type="domain" description="HTH lysR-type" evidence="5">
    <location>
        <begin position="2"/>
        <end position="59"/>
    </location>
</feature>
<dbReference type="InterPro" id="IPR000847">
    <property type="entry name" value="LysR_HTH_N"/>
</dbReference>
<dbReference type="Gene3D" id="3.40.190.10">
    <property type="entry name" value="Periplasmic binding protein-like II"/>
    <property type="match status" value="2"/>
</dbReference>
<comment type="similarity">
    <text evidence="1">Belongs to the LysR transcriptional regulatory family.</text>
</comment>
<keyword evidence="7" id="KW-1185">Reference proteome</keyword>
<dbReference type="GO" id="GO:0032993">
    <property type="term" value="C:protein-DNA complex"/>
    <property type="evidence" value="ECO:0007669"/>
    <property type="project" value="TreeGrafter"/>
</dbReference>
<keyword evidence="4" id="KW-0804">Transcription</keyword>
<dbReference type="InterPro" id="IPR036388">
    <property type="entry name" value="WH-like_DNA-bd_sf"/>
</dbReference>
<evidence type="ECO:0000256" key="3">
    <source>
        <dbReference type="ARBA" id="ARBA00023125"/>
    </source>
</evidence>
<evidence type="ECO:0000256" key="4">
    <source>
        <dbReference type="ARBA" id="ARBA00023163"/>
    </source>
</evidence>
<gene>
    <name evidence="6" type="ORF">Val02_69870</name>
</gene>
<evidence type="ECO:0000256" key="1">
    <source>
        <dbReference type="ARBA" id="ARBA00009437"/>
    </source>
</evidence>